<dbReference type="InterPro" id="IPR018860">
    <property type="entry name" value="APC_suCDC26"/>
</dbReference>
<accession>A0A8X6NUF2</accession>
<feature type="coiled-coil region" evidence="2">
    <location>
        <begin position="40"/>
        <end position="67"/>
    </location>
</feature>
<evidence type="ECO:0000256" key="2">
    <source>
        <dbReference type="SAM" id="Coils"/>
    </source>
</evidence>
<name>A0A8X6NUF2_NEPPI</name>
<dbReference type="Pfam" id="PF10471">
    <property type="entry name" value="ANAPC_CDC26"/>
    <property type="match status" value="1"/>
</dbReference>
<organism evidence="3 4">
    <name type="scientific">Nephila pilipes</name>
    <name type="common">Giant wood spider</name>
    <name type="synonym">Nephila maculata</name>
    <dbReference type="NCBI Taxonomy" id="299642"/>
    <lineage>
        <taxon>Eukaryota</taxon>
        <taxon>Metazoa</taxon>
        <taxon>Ecdysozoa</taxon>
        <taxon>Arthropoda</taxon>
        <taxon>Chelicerata</taxon>
        <taxon>Arachnida</taxon>
        <taxon>Araneae</taxon>
        <taxon>Araneomorphae</taxon>
        <taxon>Entelegynae</taxon>
        <taxon>Araneoidea</taxon>
        <taxon>Nephilidae</taxon>
        <taxon>Nephila</taxon>
    </lineage>
</organism>
<evidence type="ECO:0000313" key="3">
    <source>
        <dbReference type="EMBL" id="GFT33647.1"/>
    </source>
</evidence>
<reference evidence="3" key="1">
    <citation type="submission" date="2020-08" db="EMBL/GenBank/DDBJ databases">
        <title>Multicomponent nature underlies the extraordinary mechanical properties of spider dragline silk.</title>
        <authorList>
            <person name="Kono N."/>
            <person name="Nakamura H."/>
            <person name="Mori M."/>
            <person name="Yoshida Y."/>
            <person name="Ohtoshi R."/>
            <person name="Malay A.D."/>
            <person name="Moran D.A.P."/>
            <person name="Tomita M."/>
            <person name="Numata K."/>
            <person name="Arakawa K."/>
        </authorList>
    </citation>
    <scope>NUCLEOTIDE SEQUENCE</scope>
</reference>
<keyword evidence="1" id="KW-0833">Ubl conjugation pathway</keyword>
<evidence type="ECO:0000256" key="1">
    <source>
        <dbReference type="ARBA" id="ARBA00022786"/>
    </source>
</evidence>
<dbReference type="OrthoDB" id="2422341at2759"/>
<dbReference type="AlphaFoldDB" id="A0A8X6NUF2"/>
<protein>
    <recommendedName>
        <fullName evidence="5">Cell division cycle protein 26 homolog</fullName>
    </recommendedName>
</protein>
<proteinExistence type="predicted"/>
<evidence type="ECO:0000313" key="4">
    <source>
        <dbReference type="Proteomes" id="UP000887013"/>
    </source>
</evidence>
<gene>
    <name evidence="3" type="ORF">NPIL_552741</name>
</gene>
<dbReference type="Proteomes" id="UP000887013">
    <property type="component" value="Unassembled WGS sequence"/>
</dbReference>
<evidence type="ECO:0008006" key="5">
    <source>
        <dbReference type="Google" id="ProtNLM"/>
    </source>
</evidence>
<dbReference type="GO" id="GO:0031145">
    <property type="term" value="P:anaphase-promoting complex-dependent catabolic process"/>
    <property type="evidence" value="ECO:0007669"/>
    <property type="project" value="InterPro"/>
</dbReference>
<dbReference type="GO" id="GO:0005680">
    <property type="term" value="C:anaphase-promoting complex"/>
    <property type="evidence" value="ECO:0007669"/>
    <property type="project" value="InterPro"/>
</dbReference>
<sequence>MLVRSRVLEVCKIIIEFITLRLRIESSKIFDMFRRKPTRIELKVEDLQEYEAMKKEIEQKNSVANLVICLQTLISWLQKTLQTLWCISRDSLV</sequence>
<dbReference type="EMBL" id="BMAW01061953">
    <property type="protein sequence ID" value="GFT33647.1"/>
    <property type="molecule type" value="Genomic_DNA"/>
</dbReference>
<keyword evidence="2" id="KW-0175">Coiled coil</keyword>
<comment type="caution">
    <text evidence="3">The sequence shown here is derived from an EMBL/GenBank/DDBJ whole genome shotgun (WGS) entry which is preliminary data.</text>
</comment>
<keyword evidence="4" id="KW-1185">Reference proteome</keyword>